<comment type="caution">
    <text evidence="2">The sequence shown here is derived from an EMBL/GenBank/DDBJ whole genome shotgun (WGS) entry which is preliminary data.</text>
</comment>
<sequence length="179" mass="19707">MKKALCLALGLLFSAPLFAAEGEISFGTAPLNWVNGNSVVAEYRLASDLSVGLESFNAKRSSVTGLDTMYQLTGVKPFARLYGQSTESGWFIGAGLISLSYKVTTTTSTYNARTYRLTTTESTDTGAKTGPTTEAGWQWRWSSFYQEAGMDYWFIGSVSDGLGNDLYTGELYYRLGWYF</sequence>
<feature type="signal peptide" evidence="1">
    <location>
        <begin position="1"/>
        <end position="19"/>
    </location>
</feature>
<proteinExistence type="predicted"/>
<name>A0A1F6GU00_9PROT</name>
<organism evidence="2 3">
    <name type="scientific">Candidatus Lambdaproteobacteria bacterium RIFOXYD2_FULL_56_26</name>
    <dbReference type="NCBI Taxonomy" id="1817773"/>
    <lineage>
        <taxon>Bacteria</taxon>
        <taxon>Pseudomonadati</taxon>
        <taxon>Pseudomonadota</taxon>
        <taxon>Candidatus Lambdaproteobacteria</taxon>
    </lineage>
</organism>
<gene>
    <name evidence="2" type="ORF">A2557_11725</name>
</gene>
<dbReference type="AlphaFoldDB" id="A0A1F6GU00"/>
<dbReference type="EMBL" id="MFNF01000030">
    <property type="protein sequence ID" value="OGH01676.1"/>
    <property type="molecule type" value="Genomic_DNA"/>
</dbReference>
<evidence type="ECO:0000313" key="3">
    <source>
        <dbReference type="Proteomes" id="UP000177583"/>
    </source>
</evidence>
<accession>A0A1F6GU00</accession>
<reference evidence="2 3" key="1">
    <citation type="journal article" date="2016" name="Nat. Commun.">
        <title>Thousands of microbial genomes shed light on interconnected biogeochemical processes in an aquifer system.</title>
        <authorList>
            <person name="Anantharaman K."/>
            <person name="Brown C.T."/>
            <person name="Hug L.A."/>
            <person name="Sharon I."/>
            <person name="Castelle C.J."/>
            <person name="Probst A.J."/>
            <person name="Thomas B.C."/>
            <person name="Singh A."/>
            <person name="Wilkins M.J."/>
            <person name="Karaoz U."/>
            <person name="Brodie E.L."/>
            <person name="Williams K.H."/>
            <person name="Hubbard S.S."/>
            <person name="Banfield J.F."/>
        </authorList>
    </citation>
    <scope>NUCLEOTIDE SEQUENCE [LARGE SCALE GENOMIC DNA]</scope>
</reference>
<evidence type="ECO:0008006" key="4">
    <source>
        <dbReference type="Google" id="ProtNLM"/>
    </source>
</evidence>
<evidence type="ECO:0000256" key="1">
    <source>
        <dbReference type="SAM" id="SignalP"/>
    </source>
</evidence>
<feature type="chain" id="PRO_5009524788" description="Outer membrane protein beta-barrel domain-containing protein" evidence="1">
    <location>
        <begin position="20"/>
        <end position="179"/>
    </location>
</feature>
<dbReference type="Proteomes" id="UP000177583">
    <property type="component" value="Unassembled WGS sequence"/>
</dbReference>
<protein>
    <recommendedName>
        <fullName evidence="4">Outer membrane protein beta-barrel domain-containing protein</fullName>
    </recommendedName>
</protein>
<evidence type="ECO:0000313" key="2">
    <source>
        <dbReference type="EMBL" id="OGH01676.1"/>
    </source>
</evidence>
<keyword evidence="1" id="KW-0732">Signal</keyword>